<dbReference type="EMBL" id="MFNF01000004">
    <property type="protein sequence ID" value="OGH04349.1"/>
    <property type="molecule type" value="Genomic_DNA"/>
</dbReference>
<feature type="domain" description="PAC" evidence="8">
    <location>
        <begin position="719"/>
        <end position="771"/>
    </location>
</feature>
<evidence type="ECO:0000256" key="2">
    <source>
        <dbReference type="ARBA" id="ARBA00012438"/>
    </source>
</evidence>
<dbReference type="InterPro" id="IPR013656">
    <property type="entry name" value="PAS_4"/>
</dbReference>
<dbReference type="NCBIfam" id="TIGR00229">
    <property type="entry name" value="sensory_box"/>
    <property type="match status" value="4"/>
</dbReference>
<dbReference type="PANTHER" id="PTHR43304">
    <property type="entry name" value="PHYTOCHROME-LIKE PROTEIN CPH1"/>
    <property type="match status" value="1"/>
</dbReference>
<evidence type="ECO:0000313" key="10">
    <source>
        <dbReference type="Proteomes" id="UP000177583"/>
    </source>
</evidence>
<dbReference type="InterPro" id="IPR003594">
    <property type="entry name" value="HATPase_dom"/>
</dbReference>
<dbReference type="InterPro" id="IPR052162">
    <property type="entry name" value="Sensor_kinase/Photoreceptor"/>
</dbReference>
<dbReference type="PROSITE" id="PS50109">
    <property type="entry name" value="HIS_KIN"/>
    <property type="match status" value="1"/>
</dbReference>
<dbReference type="InterPro" id="IPR004358">
    <property type="entry name" value="Sig_transdc_His_kin-like_C"/>
</dbReference>
<dbReference type="Pfam" id="PF08448">
    <property type="entry name" value="PAS_4"/>
    <property type="match status" value="1"/>
</dbReference>
<dbReference type="CDD" id="cd00130">
    <property type="entry name" value="PAS"/>
    <property type="match status" value="5"/>
</dbReference>
<dbReference type="InterPro" id="IPR036097">
    <property type="entry name" value="HisK_dim/P_sf"/>
</dbReference>
<feature type="domain" description="PAS" evidence="7">
    <location>
        <begin position="390"/>
        <end position="461"/>
    </location>
</feature>
<name>A0A1F6H1V3_9PROT</name>
<proteinExistence type="predicted"/>
<dbReference type="SUPFAM" id="SSF55874">
    <property type="entry name" value="ATPase domain of HSP90 chaperone/DNA topoisomerase II/histidine kinase"/>
    <property type="match status" value="1"/>
</dbReference>
<dbReference type="Gene3D" id="3.30.565.10">
    <property type="entry name" value="Histidine kinase-like ATPase, C-terminal domain"/>
    <property type="match status" value="1"/>
</dbReference>
<reference evidence="9 10" key="1">
    <citation type="journal article" date="2016" name="Nat. Commun.">
        <title>Thousands of microbial genomes shed light on interconnected biogeochemical processes in an aquifer system.</title>
        <authorList>
            <person name="Anantharaman K."/>
            <person name="Brown C.T."/>
            <person name="Hug L.A."/>
            <person name="Sharon I."/>
            <person name="Castelle C.J."/>
            <person name="Probst A.J."/>
            <person name="Thomas B.C."/>
            <person name="Singh A."/>
            <person name="Wilkins M.J."/>
            <person name="Karaoz U."/>
            <person name="Brodie E.L."/>
            <person name="Williams K.H."/>
            <person name="Hubbard S.S."/>
            <person name="Banfield J.F."/>
        </authorList>
    </citation>
    <scope>NUCLEOTIDE SEQUENCE [LARGE SCALE GENOMIC DNA]</scope>
</reference>
<dbReference type="InterPro" id="IPR000700">
    <property type="entry name" value="PAS-assoc_C"/>
</dbReference>
<keyword evidence="3" id="KW-0597">Phosphoprotein</keyword>
<dbReference type="Gene3D" id="3.30.450.20">
    <property type="entry name" value="PAS domain"/>
    <property type="match status" value="8"/>
</dbReference>
<protein>
    <recommendedName>
        <fullName evidence="2">histidine kinase</fullName>
        <ecNumber evidence="2">2.7.13.3</ecNumber>
    </recommendedName>
</protein>
<dbReference type="SMART" id="SM00387">
    <property type="entry name" value="HATPase_c"/>
    <property type="match status" value="1"/>
</dbReference>
<feature type="domain" description="PAC" evidence="8">
    <location>
        <begin position="463"/>
        <end position="518"/>
    </location>
</feature>
<dbReference type="PRINTS" id="PR00344">
    <property type="entry name" value="BCTRLSENSOR"/>
</dbReference>
<evidence type="ECO:0000313" key="9">
    <source>
        <dbReference type="EMBL" id="OGH04349.1"/>
    </source>
</evidence>
<evidence type="ECO:0000256" key="3">
    <source>
        <dbReference type="ARBA" id="ARBA00022553"/>
    </source>
</evidence>
<evidence type="ECO:0000256" key="5">
    <source>
        <dbReference type="ARBA" id="ARBA00022777"/>
    </source>
</evidence>
<organism evidence="9 10">
    <name type="scientific">Candidatus Lambdaproteobacteria bacterium RIFOXYD2_FULL_56_26</name>
    <dbReference type="NCBI Taxonomy" id="1817773"/>
    <lineage>
        <taxon>Bacteria</taxon>
        <taxon>Pseudomonadati</taxon>
        <taxon>Pseudomonadota</taxon>
        <taxon>Candidatus Lambdaproteobacteria</taxon>
    </lineage>
</organism>
<feature type="domain" description="PAS" evidence="7">
    <location>
        <begin position="643"/>
        <end position="714"/>
    </location>
</feature>
<evidence type="ECO:0000259" key="7">
    <source>
        <dbReference type="PROSITE" id="PS50112"/>
    </source>
</evidence>
<dbReference type="Proteomes" id="UP000177583">
    <property type="component" value="Unassembled WGS sequence"/>
</dbReference>
<gene>
    <name evidence="9" type="ORF">A2557_10910</name>
</gene>
<evidence type="ECO:0000256" key="1">
    <source>
        <dbReference type="ARBA" id="ARBA00000085"/>
    </source>
</evidence>
<feature type="domain" description="PAS" evidence="7">
    <location>
        <begin position="772"/>
        <end position="825"/>
    </location>
</feature>
<dbReference type="InterPro" id="IPR001610">
    <property type="entry name" value="PAC"/>
</dbReference>
<dbReference type="EC" id="2.7.13.3" evidence="2"/>
<dbReference type="SMART" id="SM00091">
    <property type="entry name" value="PAS"/>
    <property type="match status" value="6"/>
</dbReference>
<dbReference type="PROSITE" id="PS50112">
    <property type="entry name" value="PAS"/>
    <property type="match status" value="4"/>
</dbReference>
<dbReference type="InterPro" id="IPR000014">
    <property type="entry name" value="PAS"/>
</dbReference>
<dbReference type="Pfam" id="PF08447">
    <property type="entry name" value="PAS_3"/>
    <property type="match status" value="1"/>
</dbReference>
<feature type="domain" description="PAC" evidence="8">
    <location>
        <begin position="337"/>
        <end position="389"/>
    </location>
</feature>
<keyword evidence="4" id="KW-0808">Transferase</keyword>
<dbReference type="Gene3D" id="1.10.287.130">
    <property type="match status" value="1"/>
</dbReference>
<dbReference type="PROSITE" id="PS50113">
    <property type="entry name" value="PAC"/>
    <property type="match status" value="3"/>
</dbReference>
<dbReference type="InterPro" id="IPR036890">
    <property type="entry name" value="HATPase_C_sf"/>
</dbReference>
<dbReference type="PANTHER" id="PTHR43304:SF1">
    <property type="entry name" value="PAC DOMAIN-CONTAINING PROTEIN"/>
    <property type="match status" value="1"/>
</dbReference>
<evidence type="ECO:0000259" key="8">
    <source>
        <dbReference type="PROSITE" id="PS50113"/>
    </source>
</evidence>
<keyword evidence="5" id="KW-0418">Kinase</keyword>
<dbReference type="InterPro" id="IPR005467">
    <property type="entry name" value="His_kinase_dom"/>
</dbReference>
<feature type="domain" description="Histidine kinase" evidence="6">
    <location>
        <begin position="1034"/>
        <end position="1278"/>
    </location>
</feature>
<sequence>MEQTELQNLIRSFQTLAQYSFDGFALCKMVWDEAGQPVDFVYQEVNPAFERLTGLSREQVLDQPVSKAIPGTLEDHPELIAIYGQVAKTGQPAQFEIHFSPLQLWFSISAFCPAPGYFVALFENITPQKQAQKELEETKDQLASILEHAGLAVALVKDRKVVQVNRSMRELFSSDPNPALPALTRELYTNEADYQRVGEEGYRALAQGKTYKTEIWLQTLQGNRFMARISGNVIDPQALAKGSIWTIEDITEQQAAIDYLVMENNFTQSILEGVDDTLFLFDPKDGRAVRWNSAFRRISGYSDREISRKKAPDDWYDAQDLERLQGQMEQLARQGFAHNELGLVTRSGEKVPTEYHARLIQNETGDGQYILAVGRDLRERRATEKKLQQQQQQAQTYLDIASVLMFALDTQGNVVLINKKGCEILEAEESEILGKNWIEEFLPPNDVEPVKAVFGQLMTGEVKPVEYFVNHIRTKTEKVRLIEWHNSVVLDDQGQVTGMFSSGLDITERDQSRRELERANLELELMEEMAQVGAWSLHFADNLPYFSKGALKVMEIETALLPLEWLQHFPEPGRTTLTQAYQALANQGQSYDLELDCMTGKGRLIKLRTQGYPVYQESRQIGVRGTLQDVTQAAHNKQEMLREKTRAQTYLDIAGVVMVALDRDEKVVMINQEGCRLLGYLEEEILGKNWFENFLLNDDLQSVKEVYQQSMSEPAQWVEFYENQVRTKSGETRLVQWHNAALLDEAKKVVGVLSSGLDVTVQKKVEEELAYSEEQLRTLLSASQDAIITIDQQSRVVFWNEGAARIFGYSAVEMVGSDLTKIMPERFSKGHLAGIARVAQTGQSDKMGKPIELVGLTKAKGEIPVELTLSQWSLREKTYFSGILRDLTERKKTEAKAIRLASAIDQLEEIVFITDFSGHLHYSNPAFHLCPQIFPQTLFDSGCLFGAKVLTPDPVLERICHTLFRGNTWQGEWSLPVESQGFRYFDLTISPYPDWSQASYSLVFVALETTGKRLQQAKLVQSQKLEALGTLASGVAHEINNPISYVFSNVRELSKYVQGYQELLELYRNLEPWVEPQNPWLQKIEAQKKTLDLDYIKTEIPVMLQDTLEGAQRVKEIVQNLKEFSHVESGKLDWTDLNLALKKTLQLTRNELKYKAQVREEYAELPLVFCNRQELHQVFLNLLINAGQAIKDKGEITLRTWVEGDQVAIEITDTGAGIDPAQMERIFEPFFTTKPVGQGTGLGLSISYGIIKKHSGQITVKSKLGQGTSFTVRLPIEGLAADPQTQPLGPR</sequence>
<dbReference type="Pfam" id="PF13426">
    <property type="entry name" value="PAS_9"/>
    <property type="match status" value="5"/>
</dbReference>
<accession>A0A1F6H1V3</accession>
<dbReference type="Pfam" id="PF02518">
    <property type="entry name" value="HATPase_c"/>
    <property type="match status" value="1"/>
</dbReference>
<evidence type="ECO:0000256" key="4">
    <source>
        <dbReference type="ARBA" id="ARBA00022679"/>
    </source>
</evidence>
<evidence type="ECO:0000259" key="6">
    <source>
        <dbReference type="PROSITE" id="PS50109"/>
    </source>
</evidence>
<dbReference type="GO" id="GO:0000155">
    <property type="term" value="F:phosphorelay sensor kinase activity"/>
    <property type="evidence" value="ECO:0007669"/>
    <property type="project" value="InterPro"/>
</dbReference>
<comment type="caution">
    <text evidence="9">The sequence shown here is derived from an EMBL/GenBank/DDBJ whole genome shotgun (WGS) entry which is preliminary data.</text>
</comment>
<dbReference type="InterPro" id="IPR013655">
    <property type="entry name" value="PAS_fold_3"/>
</dbReference>
<comment type="catalytic activity">
    <reaction evidence="1">
        <text>ATP + protein L-histidine = ADP + protein N-phospho-L-histidine.</text>
        <dbReference type="EC" id="2.7.13.3"/>
    </reaction>
</comment>
<dbReference type="SUPFAM" id="SSF47384">
    <property type="entry name" value="Homodimeric domain of signal transducing histidine kinase"/>
    <property type="match status" value="1"/>
</dbReference>
<feature type="domain" description="PAS" evidence="7">
    <location>
        <begin position="263"/>
        <end position="335"/>
    </location>
</feature>
<dbReference type="SMART" id="SM00086">
    <property type="entry name" value="PAC"/>
    <property type="match status" value="6"/>
</dbReference>
<dbReference type="SUPFAM" id="SSF55785">
    <property type="entry name" value="PYP-like sensor domain (PAS domain)"/>
    <property type="match status" value="8"/>
</dbReference>
<dbReference type="InterPro" id="IPR035965">
    <property type="entry name" value="PAS-like_dom_sf"/>
</dbReference>